<dbReference type="Gene3D" id="3.30.420.100">
    <property type="match status" value="1"/>
</dbReference>
<dbReference type="GO" id="GO:0003735">
    <property type="term" value="F:structural constituent of ribosome"/>
    <property type="evidence" value="ECO:0007669"/>
    <property type="project" value="InterPro"/>
</dbReference>
<sequence>MLRIRVAAFLSKRKYQNFSWVLCLCSDASRDLGNDGKELRVQNAVSGRFSTQTNFSALLTPTTTQLADFKVEVMDADSWRVSSSLVEAWRAVDGTKNKQCSASESTAQESVPALVVNEPDIDFLEDLRIRGSLFYKIDKGSREFEECNFDFHRNKSLKKCKHDPKEKGKSKKNAREEEKKKKKKKMNLNSCSKAEVPRKLAMKKNSVDEMDDSCGAKRQRIPTFNQLTAPYHEPFCLDIYISKGSVRASIIHRVTSKVVAVAHSISKDMKFDLSSTKNYTTCVAVGGILAQRALEDDIHDIVYTPRKGEKLEGKLQTVLQAIIDNGINVKLKLKKRKVKKVLHSSEGQRHVCKVLAI</sequence>
<dbReference type="Proteomes" id="UP001417504">
    <property type="component" value="Unassembled WGS sequence"/>
</dbReference>
<dbReference type="PANTHER" id="PTHR12899">
    <property type="entry name" value="39S RIBOSOMAL PROTEIN L18, MITOCHONDRIAL"/>
    <property type="match status" value="1"/>
</dbReference>
<evidence type="ECO:0000256" key="1">
    <source>
        <dbReference type="ARBA" id="ARBA00007116"/>
    </source>
</evidence>
<evidence type="ECO:0000313" key="5">
    <source>
        <dbReference type="EMBL" id="KAK9137352.1"/>
    </source>
</evidence>
<dbReference type="Pfam" id="PF00861">
    <property type="entry name" value="Ribosomal_L18p"/>
    <property type="match status" value="1"/>
</dbReference>
<protein>
    <recommendedName>
        <fullName evidence="7">Ribosomal protein L18</fullName>
    </recommendedName>
</protein>
<keyword evidence="6" id="KW-1185">Reference proteome</keyword>
<feature type="region of interest" description="Disordered" evidence="4">
    <location>
        <begin position="160"/>
        <end position="188"/>
    </location>
</feature>
<organism evidence="5 6">
    <name type="scientific">Stephania japonica</name>
    <dbReference type="NCBI Taxonomy" id="461633"/>
    <lineage>
        <taxon>Eukaryota</taxon>
        <taxon>Viridiplantae</taxon>
        <taxon>Streptophyta</taxon>
        <taxon>Embryophyta</taxon>
        <taxon>Tracheophyta</taxon>
        <taxon>Spermatophyta</taxon>
        <taxon>Magnoliopsida</taxon>
        <taxon>Ranunculales</taxon>
        <taxon>Menispermaceae</taxon>
        <taxon>Menispermoideae</taxon>
        <taxon>Cissampelideae</taxon>
        <taxon>Stephania</taxon>
    </lineage>
</organism>
<dbReference type="InterPro" id="IPR057268">
    <property type="entry name" value="Ribosomal_L18"/>
</dbReference>
<reference evidence="5 6" key="1">
    <citation type="submission" date="2024-01" db="EMBL/GenBank/DDBJ databases">
        <title>Genome assemblies of Stephania.</title>
        <authorList>
            <person name="Yang L."/>
        </authorList>
    </citation>
    <scope>NUCLEOTIDE SEQUENCE [LARGE SCALE GENOMIC DNA]</scope>
    <source>
        <strain evidence="5">QJT</strain>
        <tissue evidence="5">Leaf</tissue>
    </source>
</reference>
<feature type="compositionally biased region" description="Basic and acidic residues" evidence="4">
    <location>
        <begin position="163"/>
        <end position="179"/>
    </location>
</feature>
<keyword evidence="3" id="KW-0687">Ribonucleoprotein</keyword>
<evidence type="ECO:0000256" key="3">
    <source>
        <dbReference type="ARBA" id="ARBA00023274"/>
    </source>
</evidence>
<dbReference type="EMBL" id="JBBNAE010000003">
    <property type="protein sequence ID" value="KAK9137352.1"/>
    <property type="molecule type" value="Genomic_DNA"/>
</dbReference>
<dbReference type="PANTHER" id="PTHR12899:SF7">
    <property type="entry name" value="EXPRESSED PROTEIN"/>
    <property type="match status" value="1"/>
</dbReference>
<comment type="similarity">
    <text evidence="1">Belongs to the universal ribosomal protein uL18 family.</text>
</comment>
<dbReference type="SUPFAM" id="SSF53137">
    <property type="entry name" value="Translational machinery components"/>
    <property type="match status" value="1"/>
</dbReference>
<evidence type="ECO:0008006" key="7">
    <source>
        <dbReference type="Google" id="ProtNLM"/>
    </source>
</evidence>
<name>A0AAP0JNP0_9MAGN</name>
<proteinExistence type="inferred from homology"/>
<dbReference type="GO" id="GO:0006412">
    <property type="term" value="P:translation"/>
    <property type="evidence" value="ECO:0007669"/>
    <property type="project" value="InterPro"/>
</dbReference>
<accession>A0AAP0JNP0</accession>
<comment type="caution">
    <text evidence="5">The sequence shown here is derived from an EMBL/GenBank/DDBJ whole genome shotgun (WGS) entry which is preliminary data.</text>
</comment>
<dbReference type="GO" id="GO:1990904">
    <property type="term" value="C:ribonucleoprotein complex"/>
    <property type="evidence" value="ECO:0007669"/>
    <property type="project" value="UniProtKB-KW"/>
</dbReference>
<dbReference type="GO" id="GO:0008097">
    <property type="term" value="F:5S rRNA binding"/>
    <property type="evidence" value="ECO:0007669"/>
    <property type="project" value="TreeGrafter"/>
</dbReference>
<dbReference type="AlphaFoldDB" id="A0AAP0JNP0"/>
<evidence type="ECO:0000256" key="4">
    <source>
        <dbReference type="SAM" id="MobiDB-lite"/>
    </source>
</evidence>
<dbReference type="GO" id="GO:0005840">
    <property type="term" value="C:ribosome"/>
    <property type="evidence" value="ECO:0007669"/>
    <property type="project" value="UniProtKB-KW"/>
</dbReference>
<gene>
    <name evidence="5" type="ORF">Sjap_007946</name>
</gene>
<keyword evidence="2" id="KW-0689">Ribosomal protein</keyword>
<evidence type="ECO:0000256" key="2">
    <source>
        <dbReference type="ARBA" id="ARBA00022980"/>
    </source>
</evidence>
<evidence type="ECO:0000313" key="6">
    <source>
        <dbReference type="Proteomes" id="UP001417504"/>
    </source>
</evidence>
<dbReference type="InterPro" id="IPR005484">
    <property type="entry name" value="Ribosomal_uL18_bac/plant/anim"/>
</dbReference>
<dbReference type="CDD" id="cd00432">
    <property type="entry name" value="Ribosomal_L18_L5e"/>
    <property type="match status" value="1"/>
</dbReference>